<feature type="compositionally biased region" description="Basic and acidic residues" evidence="1">
    <location>
        <begin position="76"/>
        <end position="85"/>
    </location>
</feature>
<evidence type="ECO:0000313" key="2">
    <source>
        <dbReference type="EMBL" id="KAJ5541181.1"/>
    </source>
</evidence>
<gene>
    <name evidence="2" type="ORF">N7494_006257</name>
</gene>
<dbReference type="EMBL" id="JAQIZZ010000005">
    <property type="protein sequence ID" value="KAJ5541181.1"/>
    <property type="molecule type" value="Genomic_DNA"/>
</dbReference>
<keyword evidence="3" id="KW-1185">Reference proteome</keyword>
<evidence type="ECO:0000256" key="1">
    <source>
        <dbReference type="SAM" id="MobiDB-lite"/>
    </source>
</evidence>
<organism evidence="2 3">
    <name type="scientific">Penicillium frequentans</name>
    <dbReference type="NCBI Taxonomy" id="3151616"/>
    <lineage>
        <taxon>Eukaryota</taxon>
        <taxon>Fungi</taxon>
        <taxon>Dikarya</taxon>
        <taxon>Ascomycota</taxon>
        <taxon>Pezizomycotina</taxon>
        <taxon>Eurotiomycetes</taxon>
        <taxon>Eurotiomycetidae</taxon>
        <taxon>Eurotiales</taxon>
        <taxon>Aspergillaceae</taxon>
        <taxon>Penicillium</taxon>
    </lineage>
</organism>
<accession>A0AAD6CXC9</accession>
<sequence>MSVLTIVQRLPFPWMRRSSTDKGKGKEEEHNLDLGSSDHDSDLYFQERSVGALFATPCPPLHRDVSDDLHIAVKQSPDRTIDPHETGSQYSDSESDSGSEIDELESPSSSRARVGRVVNWASIVRSRCRWTHEQEKELLSAEKQLARCQKAWSSEQEVWLSYIQVLREEKEAHEGFMLMRLKQQDDERNQFRKVWKRRRSIESAIEEKEKQITMTVKGNINGLQKLRRLQLGYLSPSLVTKSPTVTCQA</sequence>
<evidence type="ECO:0000313" key="3">
    <source>
        <dbReference type="Proteomes" id="UP001220324"/>
    </source>
</evidence>
<comment type="caution">
    <text evidence="2">The sequence shown here is derived from an EMBL/GenBank/DDBJ whole genome shotgun (WGS) entry which is preliminary data.</text>
</comment>
<feature type="compositionally biased region" description="Basic and acidic residues" evidence="1">
    <location>
        <begin position="18"/>
        <end position="39"/>
    </location>
</feature>
<proteinExistence type="predicted"/>
<feature type="region of interest" description="Disordered" evidence="1">
    <location>
        <begin position="76"/>
        <end position="108"/>
    </location>
</feature>
<reference evidence="2 3" key="1">
    <citation type="journal article" date="2023" name="IMA Fungus">
        <title>Comparative genomic study of the Penicillium genus elucidates a diverse pangenome and 15 lateral gene transfer events.</title>
        <authorList>
            <person name="Petersen C."/>
            <person name="Sorensen T."/>
            <person name="Nielsen M.R."/>
            <person name="Sondergaard T.E."/>
            <person name="Sorensen J.L."/>
            <person name="Fitzpatrick D.A."/>
            <person name="Frisvad J.C."/>
            <person name="Nielsen K.L."/>
        </authorList>
    </citation>
    <scope>NUCLEOTIDE SEQUENCE [LARGE SCALE GENOMIC DNA]</scope>
    <source>
        <strain evidence="2 3">IBT 35679</strain>
    </source>
</reference>
<dbReference type="Proteomes" id="UP001220324">
    <property type="component" value="Unassembled WGS sequence"/>
</dbReference>
<dbReference type="AlphaFoldDB" id="A0AAD6CXC9"/>
<protein>
    <submittedName>
        <fullName evidence="2">Uncharacterized protein</fullName>
    </submittedName>
</protein>
<feature type="region of interest" description="Disordered" evidence="1">
    <location>
        <begin position="16"/>
        <end position="39"/>
    </location>
</feature>
<name>A0AAD6CXC9_9EURO</name>
<feature type="compositionally biased region" description="Acidic residues" evidence="1">
    <location>
        <begin position="93"/>
        <end position="105"/>
    </location>
</feature>